<dbReference type="Proteomes" id="UP000288603">
    <property type="component" value="Unassembled WGS sequence"/>
</dbReference>
<evidence type="ECO:0000256" key="1">
    <source>
        <dbReference type="ARBA" id="ARBA00023002"/>
    </source>
</evidence>
<comment type="caution">
    <text evidence="3">The sequence shown here is derived from an EMBL/GenBank/DDBJ whole genome shotgun (WGS) entry which is preliminary data.</text>
</comment>
<dbReference type="SUPFAM" id="SSF51735">
    <property type="entry name" value="NAD(P)-binding Rossmann-fold domains"/>
    <property type="match status" value="1"/>
</dbReference>
<dbReference type="InterPro" id="IPR051267">
    <property type="entry name" value="STEAP_metalloreductase"/>
</dbReference>
<dbReference type="Pfam" id="PF03807">
    <property type="entry name" value="F420_oxidored"/>
    <property type="match status" value="1"/>
</dbReference>
<keyword evidence="4" id="KW-1185">Reference proteome</keyword>
<proteinExistence type="predicted"/>
<keyword evidence="1" id="KW-0560">Oxidoreductase</keyword>
<dbReference type="GO" id="GO:0052851">
    <property type="term" value="F:ferric-chelate reductase (NADPH) activity"/>
    <property type="evidence" value="ECO:0007669"/>
    <property type="project" value="TreeGrafter"/>
</dbReference>
<evidence type="ECO:0000313" key="4">
    <source>
        <dbReference type="Proteomes" id="UP000288603"/>
    </source>
</evidence>
<sequence>MVTNSKRVTRCSQAMAELRRLELVSSTHEKQESVVQTIAVLGVGRVGSAVARTALAAGYDTRVAGSGAAEDIELLAEIVIPGARAMTATDAVSDADLVVVAVPLSKYRSVDASMLAGKTVVDAMNYWPPVDGQIADFEEDIASTSEVVSRYFSGSRVVKTLNHIGYHELEDDGAPSGTAGRRALAIASDDEAAAAAVQDVLDRFGFDTVYAGPLATGRAFEPGTAIFNGAFSQNDLLRELELNLHPTH</sequence>
<name>A0A3S4BD89_9MICO</name>
<dbReference type="PANTHER" id="PTHR14239:SF0">
    <property type="entry name" value="F420-DEPENDENT NADP REDUCTASE"/>
    <property type="match status" value="1"/>
</dbReference>
<reference evidence="3 4" key="1">
    <citation type="submission" date="2018-12" db="EMBL/GenBank/DDBJ databases">
        <authorList>
            <person name="Li F."/>
        </authorList>
    </citation>
    <scope>NUCLEOTIDE SEQUENCE [LARGE SCALE GENOMIC DNA]</scope>
    <source>
        <strain evidence="3 4">8H24J-4-2</strain>
    </source>
</reference>
<protein>
    <submittedName>
        <fullName evidence="3">NADP oxidoreductase</fullName>
    </submittedName>
</protein>
<evidence type="ECO:0000259" key="2">
    <source>
        <dbReference type="Pfam" id="PF03807"/>
    </source>
</evidence>
<dbReference type="InterPro" id="IPR036291">
    <property type="entry name" value="NAD(P)-bd_dom_sf"/>
</dbReference>
<dbReference type="InterPro" id="IPR028939">
    <property type="entry name" value="P5C_Rdtase_cat_N"/>
</dbReference>
<accession>A0A3S4BD89</accession>
<dbReference type="GO" id="GO:0015677">
    <property type="term" value="P:copper ion import"/>
    <property type="evidence" value="ECO:0007669"/>
    <property type="project" value="TreeGrafter"/>
</dbReference>
<dbReference type="Gene3D" id="3.40.50.720">
    <property type="entry name" value="NAD(P)-binding Rossmann-like Domain"/>
    <property type="match status" value="1"/>
</dbReference>
<organism evidence="3 4">
    <name type="scientific">Labedella populi</name>
    <dbReference type="NCBI Taxonomy" id="2498850"/>
    <lineage>
        <taxon>Bacteria</taxon>
        <taxon>Bacillati</taxon>
        <taxon>Actinomycetota</taxon>
        <taxon>Actinomycetes</taxon>
        <taxon>Micrococcales</taxon>
        <taxon>Microbacteriaceae</taxon>
        <taxon>Labedella</taxon>
    </lineage>
</organism>
<dbReference type="AlphaFoldDB" id="A0A3S4BD89"/>
<gene>
    <name evidence="3" type="ORF">ELQ92_01310</name>
</gene>
<dbReference type="OrthoDB" id="1523398at2"/>
<dbReference type="PANTHER" id="PTHR14239">
    <property type="entry name" value="DUDULIN-RELATED"/>
    <property type="match status" value="1"/>
</dbReference>
<dbReference type="GO" id="GO:0008823">
    <property type="term" value="F:cupric reductase (NADH) activity"/>
    <property type="evidence" value="ECO:0007669"/>
    <property type="project" value="TreeGrafter"/>
</dbReference>
<dbReference type="GO" id="GO:0005886">
    <property type="term" value="C:plasma membrane"/>
    <property type="evidence" value="ECO:0007669"/>
    <property type="project" value="TreeGrafter"/>
</dbReference>
<feature type="domain" description="Pyrroline-5-carboxylate reductase catalytic N-terminal" evidence="2">
    <location>
        <begin position="37"/>
        <end position="126"/>
    </location>
</feature>
<dbReference type="EMBL" id="RZNC01000001">
    <property type="protein sequence ID" value="RWZ67933.1"/>
    <property type="molecule type" value="Genomic_DNA"/>
</dbReference>
<evidence type="ECO:0000313" key="3">
    <source>
        <dbReference type="EMBL" id="RWZ67933.1"/>
    </source>
</evidence>